<evidence type="ECO:0000313" key="2">
    <source>
        <dbReference type="Proteomes" id="UP000813427"/>
    </source>
</evidence>
<dbReference type="AlphaFoldDB" id="A0A8K0RYM4"/>
<organism evidence="1 2">
    <name type="scientific">Fusarium tricinctum</name>
    <dbReference type="NCBI Taxonomy" id="61284"/>
    <lineage>
        <taxon>Eukaryota</taxon>
        <taxon>Fungi</taxon>
        <taxon>Dikarya</taxon>
        <taxon>Ascomycota</taxon>
        <taxon>Pezizomycotina</taxon>
        <taxon>Sordariomycetes</taxon>
        <taxon>Hypocreomycetidae</taxon>
        <taxon>Hypocreales</taxon>
        <taxon>Nectriaceae</taxon>
        <taxon>Fusarium</taxon>
        <taxon>Fusarium tricinctum species complex</taxon>
    </lineage>
</organism>
<reference evidence="1" key="1">
    <citation type="journal article" date="2021" name="Nat. Commun.">
        <title>Genetic determinants of endophytism in the Arabidopsis root mycobiome.</title>
        <authorList>
            <person name="Mesny F."/>
            <person name="Miyauchi S."/>
            <person name="Thiergart T."/>
            <person name="Pickel B."/>
            <person name="Atanasova L."/>
            <person name="Karlsson M."/>
            <person name="Huettel B."/>
            <person name="Barry K.W."/>
            <person name="Haridas S."/>
            <person name="Chen C."/>
            <person name="Bauer D."/>
            <person name="Andreopoulos W."/>
            <person name="Pangilinan J."/>
            <person name="LaButti K."/>
            <person name="Riley R."/>
            <person name="Lipzen A."/>
            <person name="Clum A."/>
            <person name="Drula E."/>
            <person name="Henrissat B."/>
            <person name="Kohler A."/>
            <person name="Grigoriev I.V."/>
            <person name="Martin F.M."/>
            <person name="Hacquard S."/>
        </authorList>
    </citation>
    <scope>NUCLEOTIDE SEQUENCE</scope>
    <source>
        <strain evidence="1">MPI-SDFR-AT-0068</strain>
    </source>
</reference>
<gene>
    <name evidence="1" type="ORF">BKA59DRAFT_530029</name>
</gene>
<comment type="caution">
    <text evidence="1">The sequence shown here is derived from an EMBL/GenBank/DDBJ whole genome shotgun (WGS) entry which is preliminary data.</text>
</comment>
<dbReference type="Proteomes" id="UP000813427">
    <property type="component" value="Unassembled WGS sequence"/>
</dbReference>
<accession>A0A8K0RYM4</accession>
<protein>
    <submittedName>
        <fullName evidence="1">Uncharacterized protein</fullName>
    </submittedName>
</protein>
<proteinExistence type="predicted"/>
<name>A0A8K0RYM4_9HYPO</name>
<sequence length="296" mass="33835">MSGSNVATVDGHRLQKQAKPFIISVASVFNEILQLTARGAVKSSEEQLKRLNNNFVHQLVDAARLASVGLQSFCKAQTPSNMLTTSSPPSSFDNFTGMNFQNWLMAPPSMAITIYACQLHILVEELGEWPMTIFRANQTLISYEARSRPLVLSMNEGIVHSFKLRHFQRYSQSFVYLPNTNLNLKGLMKIFLHQESNRYSWIIMRDLLGLSFKYHSEKTVNLGHMFSIVAKLILSCKDFDVKFWKNNMAYLSLGCFEILHEHKPEHGWAHELLQDPVALKNTFTPLLVRVFQPLRT</sequence>
<dbReference type="EMBL" id="JAGPXF010000005">
    <property type="protein sequence ID" value="KAH7242320.1"/>
    <property type="molecule type" value="Genomic_DNA"/>
</dbReference>
<dbReference type="OrthoDB" id="5105774at2759"/>
<evidence type="ECO:0000313" key="1">
    <source>
        <dbReference type="EMBL" id="KAH7242320.1"/>
    </source>
</evidence>
<keyword evidence="2" id="KW-1185">Reference proteome</keyword>